<feature type="compositionally biased region" description="Polar residues" evidence="1">
    <location>
        <begin position="14"/>
        <end position="24"/>
    </location>
</feature>
<reference evidence="2 3" key="1">
    <citation type="submission" date="2024-09" db="EMBL/GenBank/DDBJ databases">
        <title>Chromosome-scale assembly of Riccia fluitans.</title>
        <authorList>
            <person name="Paukszto L."/>
            <person name="Sawicki J."/>
            <person name="Karawczyk K."/>
            <person name="Piernik-Szablinska J."/>
            <person name="Szczecinska M."/>
            <person name="Mazdziarz M."/>
        </authorList>
    </citation>
    <scope>NUCLEOTIDE SEQUENCE [LARGE SCALE GENOMIC DNA]</scope>
    <source>
        <strain evidence="2">Rf_01</strain>
        <tissue evidence="2">Aerial parts of the thallus</tissue>
    </source>
</reference>
<dbReference type="Proteomes" id="UP001605036">
    <property type="component" value="Unassembled WGS sequence"/>
</dbReference>
<comment type="caution">
    <text evidence="2">The sequence shown here is derived from an EMBL/GenBank/DDBJ whole genome shotgun (WGS) entry which is preliminary data.</text>
</comment>
<sequence length="82" mass="9220">MPPTTYPFTKGSPPMSSKSSIQAQPSIPCRRLSIGIKLSVPLRLPHENRQHCSSRPGDPVSTFYRFSAHVRYFSFFGSSWCS</sequence>
<protein>
    <submittedName>
        <fullName evidence="2">Uncharacterized protein</fullName>
    </submittedName>
</protein>
<evidence type="ECO:0000313" key="2">
    <source>
        <dbReference type="EMBL" id="KAL2621787.1"/>
    </source>
</evidence>
<evidence type="ECO:0000313" key="3">
    <source>
        <dbReference type="Proteomes" id="UP001605036"/>
    </source>
</evidence>
<accession>A0ABD1Y7T6</accession>
<organism evidence="2 3">
    <name type="scientific">Riccia fluitans</name>
    <dbReference type="NCBI Taxonomy" id="41844"/>
    <lineage>
        <taxon>Eukaryota</taxon>
        <taxon>Viridiplantae</taxon>
        <taxon>Streptophyta</taxon>
        <taxon>Embryophyta</taxon>
        <taxon>Marchantiophyta</taxon>
        <taxon>Marchantiopsida</taxon>
        <taxon>Marchantiidae</taxon>
        <taxon>Marchantiales</taxon>
        <taxon>Ricciaceae</taxon>
        <taxon>Riccia</taxon>
    </lineage>
</organism>
<feature type="region of interest" description="Disordered" evidence="1">
    <location>
        <begin position="1"/>
        <end position="24"/>
    </location>
</feature>
<dbReference type="AlphaFoldDB" id="A0ABD1Y7T6"/>
<keyword evidence="3" id="KW-1185">Reference proteome</keyword>
<dbReference type="EMBL" id="JBHFFA010000006">
    <property type="protein sequence ID" value="KAL2621787.1"/>
    <property type="molecule type" value="Genomic_DNA"/>
</dbReference>
<name>A0ABD1Y7T6_9MARC</name>
<gene>
    <name evidence="2" type="ORF">R1flu_001992</name>
</gene>
<proteinExistence type="predicted"/>
<evidence type="ECO:0000256" key="1">
    <source>
        <dbReference type="SAM" id="MobiDB-lite"/>
    </source>
</evidence>